<comment type="caution">
    <text evidence="2">The sequence shown here is derived from an EMBL/GenBank/DDBJ whole genome shotgun (WGS) entry which is preliminary data.</text>
</comment>
<protein>
    <submittedName>
        <fullName evidence="2">Uncharacterized protein</fullName>
    </submittedName>
</protein>
<evidence type="ECO:0000313" key="3">
    <source>
        <dbReference type="Proteomes" id="UP000009877"/>
    </source>
</evidence>
<dbReference type="AlphaFoldDB" id="M2XXC5"/>
<reference evidence="2 3" key="1">
    <citation type="journal article" date="2014" name="Genome Announc.">
        <title>Draft Genome Sequence of Kocuria palustris PEL.</title>
        <authorList>
            <person name="Sharma G."/>
            <person name="Khatri I."/>
            <person name="Subramanian S."/>
        </authorList>
    </citation>
    <scope>NUCLEOTIDE SEQUENCE [LARGE SCALE GENOMIC DNA]</scope>
    <source>
        <strain evidence="2 3">PEL</strain>
    </source>
</reference>
<organism evidence="2 3">
    <name type="scientific">Kocuria palustris PEL</name>
    <dbReference type="NCBI Taxonomy" id="1236550"/>
    <lineage>
        <taxon>Bacteria</taxon>
        <taxon>Bacillati</taxon>
        <taxon>Actinomycetota</taxon>
        <taxon>Actinomycetes</taxon>
        <taxon>Micrococcales</taxon>
        <taxon>Micrococcaceae</taxon>
        <taxon>Kocuria</taxon>
    </lineage>
</organism>
<dbReference type="Proteomes" id="UP000009877">
    <property type="component" value="Unassembled WGS sequence"/>
</dbReference>
<gene>
    <name evidence="2" type="ORF">C884_01966</name>
</gene>
<proteinExistence type="predicted"/>
<keyword evidence="1" id="KW-1133">Transmembrane helix</keyword>
<feature type="transmembrane region" description="Helical" evidence="1">
    <location>
        <begin position="114"/>
        <end position="138"/>
    </location>
</feature>
<keyword evidence="3" id="KW-1185">Reference proteome</keyword>
<sequence>MYPYTSQYPQTYPQAATYIGPRSAPGSAVFTLVCSIVVFALVLLLSPLTIIFSIAAAYTVTEPDFGGTADLVAAMLLAFLPIGAPAILGAALAMHPRIRMPREFYPSSGVRGAATVFLVLHLLCLLVAVVLGVLPQILVL</sequence>
<dbReference type="RefSeq" id="WP_006213982.1">
    <property type="nucleotide sequence ID" value="NZ_ANHZ02000004.1"/>
</dbReference>
<evidence type="ECO:0000256" key="1">
    <source>
        <dbReference type="SAM" id="Phobius"/>
    </source>
</evidence>
<evidence type="ECO:0000313" key="2">
    <source>
        <dbReference type="EMBL" id="EME37458.1"/>
    </source>
</evidence>
<feature type="transmembrane region" description="Helical" evidence="1">
    <location>
        <begin position="29"/>
        <end position="59"/>
    </location>
</feature>
<name>M2XXC5_9MICC</name>
<keyword evidence="1" id="KW-0472">Membrane</keyword>
<dbReference type="EMBL" id="ANHZ02000004">
    <property type="protein sequence ID" value="EME37458.1"/>
    <property type="molecule type" value="Genomic_DNA"/>
</dbReference>
<feature type="transmembrane region" description="Helical" evidence="1">
    <location>
        <begin position="71"/>
        <end position="93"/>
    </location>
</feature>
<accession>M2XXC5</accession>
<dbReference type="STRING" id="71999.KPaMU14_11350"/>
<keyword evidence="1" id="KW-0812">Transmembrane</keyword>